<dbReference type="InterPro" id="IPR008538">
    <property type="entry name" value="Uma2"/>
</dbReference>
<dbReference type="PANTHER" id="PTHR34107">
    <property type="entry name" value="SLL0198 PROTEIN-RELATED"/>
    <property type="match status" value="1"/>
</dbReference>
<feature type="domain" description="Putative restriction endonuclease" evidence="1">
    <location>
        <begin position="10"/>
        <end position="183"/>
    </location>
</feature>
<dbReference type="STRING" id="1458985.BJP34_32960"/>
<accession>A0A1D8U133</accession>
<dbReference type="OrthoDB" id="428427at2"/>
<evidence type="ECO:0000313" key="2">
    <source>
        <dbReference type="EMBL" id="AOX03602.1"/>
    </source>
</evidence>
<dbReference type="Gene3D" id="3.90.1570.10">
    <property type="entry name" value="tt1808, chain A"/>
    <property type="match status" value="1"/>
</dbReference>
<evidence type="ECO:0000259" key="1">
    <source>
        <dbReference type="Pfam" id="PF05685"/>
    </source>
</evidence>
<dbReference type="Pfam" id="PF05685">
    <property type="entry name" value="Uma2"/>
    <property type="match status" value="1"/>
</dbReference>
<evidence type="ECO:0000313" key="3">
    <source>
        <dbReference type="Proteomes" id="UP000177870"/>
    </source>
</evidence>
<dbReference type="EMBL" id="CP017599">
    <property type="protein sequence ID" value="AOX03602.1"/>
    <property type="molecule type" value="Genomic_DNA"/>
</dbReference>
<protein>
    <recommendedName>
        <fullName evidence="1">Putative restriction endonuclease domain-containing protein</fullName>
    </recommendedName>
</protein>
<sequence>MVKTTSKLTFEEYLEYDDGTDNRYELFDGELVELPPESEPNNWRVMWLRDELIQLVYRRLIKMHNCELQVPGNPQNRYPDLVVIREEHLIQTEKRLTITLDLLPPQFVAEVVSPYKNQRDENYRRDYVEKVQQYQERAIPEYWIIDPQEQLVTVLVLNNGCYEKQKFRGNEQIVSQTFGDFKFTALQVISAN</sequence>
<dbReference type="InterPro" id="IPR012296">
    <property type="entry name" value="Nuclease_put_TT1808"/>
</dbReference>
<dbReference type="SUPFAM" id="SSF52980">
    <property type="entry name" value="Restriction endonuclease-like"/>
    <property type="match status" value="1"/>
</dbReference>
<dbReference type="AlphaFoldDB" id="A0A1D8U133"/>
<name>A0A1D8U133_9CYAN</name>
<gene>
    <name evidence="2" type="ORF">BJP34_32960</name>
</gene>
<dbReference type="CDD" id="cd06260">
    <property type="entry name" value="DUF820-like"/>
    <property type="match status" value="1"/>
</dbReference>
<dbReference type="Proteomes" id="UP000177870">
    <property type="component" value="Chromosome"/>
</dbReference>
<organism evidence="2 3">
    <name type="scientific">Moorena producens PAL-8-15-08-1</name>
    <dbReference type="NCBI Taxonomy" id="1458985"/>
    <lineage>
        <taxon>Bacteria</taxon>
        <taxon>Bacillati</taxon>
        <taxon>Cyanobacteriota</taxon>
        <taxon>Cyanophyceae</taxon>
        <taxon>Coleofasciculales</taxon>
        <taxon>Coleofasciculaceae</taxon>
        <taxon>Moorena</taxon>
    </lineage>
</organism>
<dbReference type="PANTHER" id="PTHR34107:SF2">
    <property type="entry name" value="SLL0888 PROTEIN"/>
    <property type="match status" value="1"/>
</dbReference>
<dbReference type="KEGG" id="mpro:BJP34_32960"/>
<proteinExistence type="predicted"/>
<reference evidence="3" key="1">
    <citation type="submission" date="2016-10" db="EMBL/GenBank/DDBJ databases">
        <title>Comparative genomics uncovers the prolific and rare metabolic potential of the cyanobacterial genus Moorea.</title>
        <authorList>
            <person name="Leao T."/>
            <person name="Castelao G."/>
            <person name="Korobeynikov A."/>
            <person name="Monroe E.A."/>
            <person name="Podell S."/>
            <person name="Glukhov E."/>
            <person name="Allen E."/>
            <person name="Gerwick W.H."/>
            <person name="Gerwick L."/>
        </authorList>
    </citation>
    <scope>NUCLEOTIDE SEQUENCE [LARGE SCALE GENOMIC DNA]</scope>
    <source>
        <strain evidence="3">PAL-8-15-08-1</strain>
    </source>
</reference>
<dbReference type="InterPro" id="IPR011335">
    <property type="entry name" value="Restrct_endonuc-II-like"/>
</dbReference>